<comment type="caution">
    <text evidence="1">The sequence shown here is derived from an EMBL/GenBank/DDBJ whole genome shotgun (WGS) entry which is preliminary data.</text>
</comment>
<evidence type="ECO:0000313" key="1">
    <source>
        <dbReference type="EMBL" id="KAK1431119.1"/>
    </source>
</evidence>
<reference evidence="1" key="1">
    <citation type="journal article" date="2023" name="bioRxiv">
        <title>Improved chromosome-level genome assembly for marigold (Tagetes erecta).</title>
        <authorList>
            <person name="Jiang F."/>
            <person name="Yuan L."/>
            <person name="Wang S."/>
            <person name="Wang H."/>
            <person name="Xu D."/>
            <person name="Wang A."/>
            <person name="Fan W."/>
        </authorList>
    </citation>
    <scope>NUCLEOTIDE SEQUENCE</scope>
    <source>
        <strain evidence="1">WSJ</strain>
        <tissue evidence="1">Leaf</tissue>
    </source>
</reference>
<proteinExistence type="predicted"/>
<name>A0AAD8P3R2_TARER</name>
<dbReference type="AlphaFoldDB" id="A0AAD8P3R2"/>
<sequence>MIRKPLLIRYYLLVRNGSKTLPLFIKTVLNLYLTGEPISKHKYKYDQTLIFFCCISSNRYVFSTETIIHGRYVTPKSHVRHPLTSSSQINHLLQIRLQKMA</sequence>
<dbReference type="EMBL" id="JAUHHV010000003">
    <property type="protein sequence ID" value="KAK1431119.1"/>
    <property type="molecule type" value="Genomic_DNA"/>
</dbReference>
<keyword evidence="2" id="KW-1185">Reference proteome</keyword>
<organism evidence="1 2">
    <name type="scientific">Tagetes erecta</name>
    <name type="common">African marigold</name>
    <dbReference type="NCBI Taxonomy" id="13708"/>
    <lineage>
        <taxon>Eukaryota</taxon>
        <taxon>Viridiplantae</taxon>
        <taxon>Streptophyta</taxon>
        <taxon>Embryophyta</taxon>
        <taxon>Tracheophyta</taxon>
        <taxon>Spermatophyta</taxon>
        <taxon>Magnoliopsida</taxon>
        <taxon>eudicotyledons</taxon>
        <taxon>Gunneridae</taxon>
        <taxon>Pentapetalae</taxon>
        <taxon>asterids</taxon>
        <taxon>campanulids</taxon>
        <taxon>Asterales</taxon>
        <taxon>Asteraceae</taxon>
        <taxon>Asteroideae</taxon>
        <taxon>Heliantheae alliance</taxon>
        <taxon>Tageteae</taxon>
        <taxon>Tagetes</taxon>
    </lineage>
</organism>
<evidence type="ECO:0000313" key="2">
    <source>
        <dbReference type="Proteomes" id="UP001229421"/>
    </source>
</evidence>
<dbReference type="Proteomes" id="UP001229421">
    <property type="component" value="Unassembled WGS sequence"/>
</dbReference>
<protein>
    <submittedName>
        <fullName evidence="1">Uncharacterized protein</fullName>
    </submittedName>
</protein>
<gene>
    <name evidence="1" type="ORF">QVD17_14366</name>
</gene>
<accession>A0AAD8P3R2</accession>